<keyword evidence="1" id="KW-1133">Transmembrane helix</keyword>
<evidence type="ECO:0000313" key="3">
    <source>
        <dbReference type="Proteomes" id="UP000262524"/>
    </source>
</evidence>
<accession>A0A374NGM0</accession>
<dbReference type="RefSeq" id="WP_117983149.1">
    <property type="nucleotide sequence ID" value="NZ_CAJLIF010000014.1"/>
</dbReference>
<keyword evidence="1" id="KW-0472">Membrane</keyword>
<feature type="transmembrane region" description="Helical" evidence="1">
    <location>
        <begin position="19"/>
        <end position="36"/>
    </location>
</feature>
<evidence type="ECO:0000256" key="1">
    <source>
        <dbReference type="SAM" id="Phobius"/>
    </source>
</evidence>
<proteinExistence type="predicted"/>
<comment type="caution">
    <text evidence="2">The sequence shown here is derived from an EMBL/GenBank/DDBJ whole genome shotgun (WGS) entry which is preliminary data.</text>
</comment>
<dbReference type="Proteomes" id="UP000262524">
    <property type="component" value="Unassembled WGS sequence"/>
</dbReference>
<sequence>MGSYISYIIDGIWEAKQCILLGLILWLLWNLILFSLKKRSGEKLKKYGFKYLFNLTPAMGCTLQE</sequence>
<name>A0A374NGM0_9FIRM</name>
<evidence type="ECO:0000313" key="2">
    <source>
        <dbReference type="EMBL" id="RGI83736.1"/>
    </source>
</evidence>
<gene>
    <name evidence="2" type="ORF">DXD91_11690</name>
</gene>
<dbReference type="AlphaFoldDB" id="A0A374NGM0"/>
<reference evidence="2 3" key="1">
    <citation type="submission" date="2018-08" db="EMBL/GenBank/DDBJ databases">
        <title>A genome reference for cultivated species of the human gut microbiota.</title>
        <authorList>
            <person name="Zou Y."/>
            <person name="Xue W."/>
            <person name="Luo G."/>
        </authorList>
    </citation>
    <scope>NUCLEOTIDE SEQUENCE [LARGE SCALE GENOMIC DNA]</scope>
    <source>
        <strain evidence="2 3">TM10-1AC</strain>
    </source>
</reference>
<protein>
    <submittedName>
        <fullName evidence="2">Uncharacterized protein</fullName>
    </submittedName>
</protein>
<organism evidence="2 3">
    <name type="scientific">Anaerobutyricum hallii</name>
    <dbReference type="NCBI Taxonomy" id="39488"/>
    <lineage>
        <taxon>Bacteria</taxon>
        <taxon>Bacillati</taxon>
        <taxon>Bacillota</taxon>
        <taxon>Clostridia</taxon>
        <taxon>Lachnospirales</taxon>
        <taxon>Lachnospiraceae</taxon>
        <taxon>Anaerobutyricum</taxon>
    </lineage>
</organism>
<keyword evidence="1" id="KW-0812">Transmembrane</keyword>
<dbReference type="EMBL" id="QSOE01000092">
    <property type="protein sequence ID" value="RGI83736.1"/>
    <property type="molecule type" value="Genomic_DNA"/>
</dbReference>